<organism evidence="3 4">
    <name type="scientific">Neobacillus niacini</name>
    <dbReference type="NCBI Taxonomy" id="86668"/>
    <lineage>
        <taxon>Bacteria</taxon>
        <taxon>Bacillati</taxon>
        <taxon>Bacillota</taxon>
        <taxon>Bacilli</taxon>
        <taxon>Bacillales</taxon>
        <taxon>Bacillaceae</taxon>
        <taxon>Neobacillus</taxon>
    </lineage>
</organism>
<dbReference type="SUPFAM" id="SSF55073">
    <property type="entry name" value="Nucleotide cyclase"/>
    <property type="match status" value="1"/>
</dbReference>
<dbReference type="InterPro" id="IPR012226">
    <property type="entry name" value="Diguanyl_cyclase/Pdiesterase"/>
</dbReference>
<dbReference type="FunFam" id="3.20.20.450:FF:000001">
    <property type="entry name" value="Cyclic di-GMP phosphodiesterase yahA"/>
    <property type="match status" value="1"/>
</dbReference>
<reference evidence="4" key="1">
    <citation type="submission" date="2020-07" db="EMBL/GenBank/DDBJ databases">
        <authorList>
            <person name="Partida-Martinez L."/>
            <person name="Huntemann M."/>
            <person name="Clum A."/>
            <person name="Wang J."/>
            <person name="Palaniappan K."/>
            <person name="Ritter S."/>
            <person name="Chen I.-M."/>
            <person name="Stamatis D."/>
            <person name="Reddy T."/>
            <person name="O'Malley R."/>
            <person name="Daum C."/>
            <person name="Shapiro N."/>
            <person name="Ivanova N."/>
            <person name="Kyrpides N."/>
            <person name="Woyke T."/>
        </authorList>
    </citation>
    <scope>NUCLEOTIDE SEQUENCE [LARGE SCALE GENOMIC DNA]</scope>
    <source>
        <strain evidence="4">AT2.8</strain>
    </source>
</reference>
<dbReference type="SMART" id="SM00267">
    <property type="entry name" value="GGDEF"/>
    <property type="match status" value="1"/>
</dbReference>
<dbReference type="NCBIfam" id="TIGR00254">
    <property type="entry name" value="GGDEF"/>
    <property type="match status" value="1"/>
</dbReference>
<dbReference type="CDD" id="cd01949">
    <property type="entry name" value="GGDEF"/>
    <property type="match status" value="1"/>
</dbReference>
<dbReference type="Proteomes" id="UP000548423">
    <property type="component" value="Unassembled WGS sequence"/>
</dbReference>
<evidence type="ECO:0000259" key="1">
    <source>
        <dbReference type="PROSITE" id="PS50883"/>
    </source>
</evidence>
<evidence type="ECO:0000313" key="4">
    <source>
        <dbReference type="Proteomes" id="UP000548423"/>
    </source>
</evidence>
<dbReference type="InterPro" id="IPR043128">
    <property type="entry name" value="Rev_trsase/Diguanyl_cyclase"/>
</dbReference>
<dbReference type="Gene3D" id="3.30.70.270">
    <property type="match status" value="1"/>
</dbReference>
<dbReference type="SUPFAM" id="SSF55781">
    <property type="entry name" value="GAF domain-like"/>
    <property type="match status" value="1"/>
</dbReference>
<dbReference type="InterPro" id="IPR035919">
    <property type="entry name" value="EAL_sf"/>
</dbReference>
<reference evidence="4" key="2">
    <citation type="submission" date="2020-08" db="EMBL/GenBank/DDBJ databases">
        <title>The Agave Microbiome: Exploring the role of microbial communities in plant adaptations to desert environments.</title>
        <authorList>
            <person name="Partida-Martinez L.P."/>
        </authorList>
    </citation>
    <scope>NUCLEOTIDE SEQUENCE [LARGE SCALE GENOMIC DNA]</scope>
    <source>
        <strain evidence="4">AT2.8</strain>
    </source>
</reference>
<dbReference type="PROSITE" id="PS50883">
    <property type="entry name" value="EAL"/>
    <property type="match status" value="1"/>
</dbReference>
<dbReference type="InterPro" id="IPR001633">
    <property type="entry name" value="EAL_dom"/>
</dbReference>
<dbReference type="InterPro" id="IPR029016">
    <property type="entry name" value="GAF-like_dom_sf"/>
</dbReference>
<dbReference type="Pfam" id="PF00990">
    <property type="entry name" value="GGDEF"/>
    <property type="match status" value="1"/>
</dbReference>
<dbReference type="PANTHER" id="PTHR44757:SF2">
    <property type="entry name" value="BIOFILM ARCHITECTURE MAINTENANCE PROTEIN MBAA"/>
    <property type="match status" value="1"/>
</dbReference>
<dbReference type="InterPro" id="IPR003018">
    <property type="entry name" value="GAF"/>
</dbReference>
<feature type="domain" description="GGDEF" evidence="2">
    <location>
        <begin position="228"/>
        <end position="360"/>
    </location>
</feature>
<accession>A0A852TGN9</accession>
<dbReference type="SUPFAM" id="SSF141868">
    <property type="entry name" value="EAL domain-like"/>
    <property type="match status" value="1"/>
</dbReference>
<sequence>MKSTIEFYKSLYAKVSTEKNNLEAIVNVQKKVIAMLIEKKFSLKEILDTINIQFELIFGEGICSIYLFDKEKDTFFLHSAPKLPVDYYDYINDILSDSRNEDEKHPLYLEQRVVVSNIEAAPMWSDCKDKALQYGFKAWWSKPIRDHEQNLLGAFSMYYHYHNTPDERDLQIIDQAANLIRLVIQHFQAEERIIFLKSHDELTGLPNRKRFKEKLTIAINLFKKTHGKMLGVMYFDLNQFKLINDTLGHSIGDLLLKAVAERLKECTRENDIVSRQVADNFSIFIDHVSKHEVTIIANRIHNVLAKSFTIEGHEIFVTPSIGISLFPADGNNADELLRKADVALNQAKKEGSNTFQFYESKWDEKTNERLLIENELRKALDKQEFKLHYQPIIDLSSGRITGVEALLRWYNPKLGFIPPDRFIPIAEETGLIVSIGEWVLRTACHKLRYWQDNGYLISTISVNISIRQFYQPNLIMVIDQILKESGINPSSLTIEITESMTMDVEKATTILKNLKGMGVNISIDDFGTGYSSLSYLKKFPIDYLKIDRSFIKDIDKSKDDENIATTILLMGQNLGLNVIAEGVETSEQLGILKSNNCNEAQGYLFSKPISDDELEELVANLSR</sequence>
<evidence type="ECO:0000259" key="2">
    <source>
        <dbReference type="PROSITE" id="PS50887"/>
    </source>
</evidence>
<name>A0A852TGN9_9BACI</name>
<dbReference type="EMBL" id="JACCBX010000007">
    <property type="protein sequence ID" value="NYE06777.1"/>
    <property type="molecule type" value="Genomic_DNA"/>
</dbReference>
<dbReference type="Gene3D" id="3.20.20.450">
    <property type="entry name" value="EAL domain"/>
    <property type="match status" value="1"/>
</dbReference>
<dbReference type="PIRSF" id="PIRSF005925">
    <property type="entry name" value="Dos"/>
    <property type="match status" value="1"/>
</dbReference>
<feature type="domain" description="EAL" evidence="1">
    <location>
        <begin position="369"/>
        <end position="622"/>
    </location>
</feature>
<dbReference type="Pfam" id="PF00563">
    <property type="entry name" value="EAL"/>
    <property type="match status" value="1"/>
</dbReference>
<dbReference type="SMART" id="SM00052">
    <property type="entry name" value="EAL"/>
    <property type="match status" value="1"/>
</dbReference>
<proteinExistence type="predicted"/>
<dbReference type="PROSITE" id="PS50887">
    <property type="entry name" value="GGDEF"/>
    <property type="match status" value="1"/>
</dbReference>
<dbReference type="SMART" id="SM00065">
    <property type="entry name" value="GAF"/>
    <property type="match status" value="1"/>
</dbReference>
<dbReference type="AlphaFoldDB" id="A0A852TGN9"/>
<dbReference type="InterPro" id="IPR052155">
    <property type="entry name" value="Biofilm_reg_signaling"/>
</dbReference>
<comment type="caution">
    <text evidence="3">The sequence shown here is derived from an EMBL/GenBank/DDBJ whole genome shotgun (WGS) entry which is preliminary data.</text>
</comment>
<dbReference type="PANTHER" id="PTHR44757">
    <property type="entry name" value="DIGUANYLATE CYCLASE DGCP"/>
    <property type="match status" value="1"/>
</dbReference>
<dbReference type="Gene3D" id="3.30.450.40">
    <property type="match status" value="1"/>
</dbReference>
<dbReference type="InterPro" id="IPR000160">
    <property type="entry name" value="GGDEF_dom"/>
</dbReference>
<gene>
    <name evidence="3" type="ORF">F4694_003557</name>
</gene>
<evidence type="ECO:0000313" key="3">
    <source>
        <dbReference type="EMBL" id="NYE06777.1"/>
    </source>
</evidence>
<dbReference type="CDD" id="cd01948">
    <property type="entry name" value="EAL"/>
    <property type="match status" value="1"/>
</dbReference>
<dbReference type="InterPro" id="IPR029787">
    <property type="entry name" value="Nucleotide_cyclase"/>
</dbReference>
<protein>
    <submittedName>
        <fullName evidence="3">Diguanylate cyclase (GGDEF)-like protein</fullName>
    </submittedName>
</protein>